<organism evidence="1 2">
    <name type="scientific">Catenulispora acidiphila (strain DSM 44928 / JCM 14897 / NBRC 102108 / NRRL B-24433 / ID139908)</name>
    <dbReference type="NCBI Taxonomy" id="479433"/>
    <lineage>
        <taxon>Bacteria</taxon>
        <taxon>Bacillati</taxon>
        <taxon>Actinomycetota</taxon>
        <taxon>Actinomycetes</taxon>
        <taxon>Catenulisporales</taxon>
        <taxon>Catenulisporaceae</taxon>
        <taxon>Catenulispora</taxon>
    </lineage>
</organism>
<sequence>MADQTEQSWRLERGDSVVAELVLLGFDMPWRLCRVVPTPGSEYATVRSMSDAAEAAIMAGRHEDGVRLLSEIRQPGFRLVPVDGGTAIDDFLLWFDGEGARLRF</sequence>
<dbReference type="InParanoid" id="C7QJW2"/>
<dbReference type="AlphaFoldDB" id="C7QJW2"/>
<dbReference type="OrthoDB" id="3699147at2"/>
<accession>C7QJW2</accession>
<proteinExistence type="predicted"/>
<dbReference type="STRING" id="479433.Caci_4336"/>
<protein>
    <submittedName>
        <fullName evidence="1">Uncharacterized protein</fullName>
    </submittedName>
</protein>
<dbReference type="KEGG" id="cai:Caci_4336"/>
<evidence type="ECO:0000313" key="1">
    <source>
        <dbReference type="EMBL" id="ACU73200.1"/>
    </source>
</evidence>
<gene>
    <name evidence="1" type="ordered locus">Caci_4336</name>
</gene>
<keyword evidence="2" id="KW-1185">Reference proteome</keyword>
<dbReference type="HOGENOM" id="CLU_2245073_0_0_11"/>
<dbReference type="RefSeq" id="WP_015792929.1">
    <property type="nucleotide sequence ID" value="NC_013131.1"/>
</dbReference>
<evidence type="ECO:0000313" key="2">
    <source>
        <dbReference type="Proteomes" id="UP000000851"/>
    </source>
</evidence>
<name>C7QJW2_CATAD</name>
<reference evidence="1 2" key="1">
    <citation type="journal article" date="2009" name="Stand. Genomic Sci.">
        <title>Complete genome sequence of Catenulispora acidiphila type strain (ID 139908).</title>
        <authorList>
            <person name="Copeland A."/>
            <person name="Lapidus A."/>
            <person name="Glavina Del Rio T."/>
            <person name="Nolan M."/>
            <person name="Lucas S."/>
            <person name="Chen F."/>
            <person name="Tice H."/>
            <person name="Cheng J.F."/>
            <person name="Bruce D."/>
            <person name="Goodwin L."/>
            <person name="Pitluck S."/>
            <person name="Mikhailova N."/>
            <person name="Pati A."/>
            <person name="Ivanova N."/>
            <person name="Mavromatis K."/>
            <person name="Chen A."/>
            <person name="Palaniappan K."/>
            <person name="Chain P."/>
            <person name="Land M."/>
            <person name="Hauser L."/>
            <person name="Chang Y.J."/>
            <person name="Jeffries C.D."/>
            <person name="Chertkov O."/>
            <person name="Brettin T."/>
            <person name="Detter J.C."/>
            <person name="Han C."/>
            <person name="Ali Z."/>
            <person name="Tindall B.J."/>
            <person name="Goker M."/>
            <person name="Bristow J."/>
            <person name="Eisen J.A."/>
            <person name="Markowitz V."/>
            <person name="Hugenholtz P."/>
            <person name="Kyrpides N.C."/>
            <person name="Klenk H.P."/>
        </authorList>
    </citation>
    <scope>NUCLEOTIDE SEQUENCE [LARGE SCALE GENOMIC DNA]</scope>
    <source>
        <strain evidence="2">DSM 44928 / JCM 14897 / NBRC 102108 / NRRL B-24433 / ID139908</strain>
    </source>
</reference>
<dbReference type="EMBL" id="CP001700">
    <property type="protein sequence ID" value="ACU73200.1"/>
    <property type="molecule type" value="Genomic_DNA"/>
</dbReference>
<dbReference type="Proteomes" id="UP000000851">
    <property type="component" value="Chromosome"/>
</dbReference>